<keyword evidence="2" id="KW-1185">Reference proteome</keyword>
<dbReference type="AlphaFoldDB" id="D2R7R5"/>
<dbReference type="EMBL" id="CP001848">
    <property type="protein sequence ID" value="ADB17491.1"/>
    <property type="molecule type" value="Genomic_DNA"/>
</dbReference>
<evidence type="ECO:0000313" key="1">
    <source>
        <dbReference type="EMBL" id="ADB17491.1"/>
    </source>
</evidence>
<evidence type="ECO:0000313" key="2">
    <source>
        <dbReference type="Proteomes" id="UP000001887"/>
    </source>
</evidence>
<proteinExistence type="predicted"/>
<dbReference type="Proteomes" id="UP000001887">
    <property type="component" value="Chromosome"/>
</dbReference>
<dbReference type="KEGG" id="psl:Psta_2825"/>
<organism evidence="1 2">
    <name type="scientific">Pirellula staleyi (strain ATCC 27377 / DSM 6068 / ICPB 4128)</name>
    <name type="common">Pirella staleyi</name>
    <dbReference type="NCBI Taxonomy" id="530564"/>
    <lineage>
        <taxon>Bacteria</taxon>
        <taxon>Pseudomonadati</taxon>
        <taxon>Planctomycetota</taxon>
        <taxon>Planctomycetia</taxon>
        <taxon>Pirellulales</taxon>
        <taxon>Pirellulaceae</taxon>
        <taxon>Pirellula</taxon>
    </lineage>
</organism>
<sequence>MKRLSTHPTAASRHVWIVGRSPSPLAKAVQAAIATDGIAELLPDWSTAAARLESETHLPRAILAMIETPIDWQAPLMFELAQREPLLRIIAIEGPWLSGPARRDRKPTGISRIAWHQITSISRILEESHRGSPASQLETMTDRLVAQPLVKQPPMRGLAVVHTRSKIRFEMLADIAAVCGLAAVWQLPRAGAVASGQTIEFFDDTCDFPTKVAGNRSRVLFQSFSMPQDVEAAVAGMFQLVLPLPCLTSDAASAIDRLLKQTSTKQRREAA</sequence>
<gene>
    <name evidence="1" type="ordered locus">Psta_2825</name>
</gene>
<protein>
    <submittedName>
        <fullName evidence="1">Uncharacterized protein</fullName>
    </submittedName>
</protein>
<reference evidence="1 2" key="1">
    <citation type="journal article" date="2009" name="Stand. Genomic Sci.">
        <title>Complete genome sequence of Pirellula staleyi type strain (ATCC 27377).</title>
        <authorList>
            <person name="Clum A."/>
            <person name="Tindall B.J."/>
            <person name="Sikorski J."/>
            <person name="Ivanova N."/>
            <person name="Mavrommatis K."/>
            <person name="Lucas S."/>
            <person name="Glavina del Rio T."/>
            <person name="Nolan M."/>
            <person name="Chen F."/>
            <person name="Tice H."/>
            <person name="Pitluck S."/>
            <person name="Cheng J.F."/>
            <person name="Chertkov O."/>
            <person name="Brettin T."/>
            <person name="Han C."/>
            <person name="Detter J.C."/>
            <person name="Kuske C."/>
            <person name="Bruce D."/>
            <person name="Goodwin L."/>
            <person name="Ovchinikova G."/>
            <person name="Pati A."/>
            <person name="Mikhailova N."/>
            <person name="Chen A."/>
            <person name="Palaniappan K."/>
            <person name="Land M."/>
            <person name="Hauser L."/>
            <person name="Chang Y.J."/>
            <person name="Jeffries C.D."/>
            <person name="Chain P."/>
            <person name="Rohde M."/>
            <person name="Goker M."/>
            <person name="Bristow J."/>
            <person name="Eisen J.A."/>
            <person name="Markowitz V."/>
            <person name="Hugenholtz P."/>
            <person name="Kyrpides N.C."/>
            <person name="Klenk H.P."/>
            <person name="Lapidus A."/>
        </authorList>
    </citation>
    <scope>NUCLEOTIDE SEQUENCE [LARGE SCALE GENOMIC DNA]</scope>
    <source>
        <strain evidence="2">ATCC 27377 / DSM 6068 / ICPB 4128</strain>
    </source>
</reference>
<name>D2R7R5_PIRSD</name>
<dbReference type="STRING" id="530564.Psta_2825"/>
<dbReference type="HOGENOM" id="CLU_1026196_0_0_0"/>
<accession>D2R7R5</accession>